<dbReference type="PANTHER" id="PTHR12411">
    <property type="entry name" value="CYSTEINE PROTEASE FAMILY C1-RELATED"/>
    <property type="match status" value="1"/>
</dbReference>
<dbReference type="OMA" id="LTEWEIW"/>
<evidence type="ECO:0000313" key="5">
    <source>
        <dbReference type="EMBL" id="GCC35036.1"/>
    </source>
</evidence>
<dbReference type="STRING" id="137246.A0A401SXH6"/>
<evidence type="ECO:0000259" key="3">
    <source>
        <dbReference type="SMART" id="SM00645"/>
    </source>
</evidence>
<dbReference type="InterPro" id="IPR038765">
    <property type="entry name" value="Papain-like_cys_pep_sf"/>
</dbReference>
<evidence type="ECO:0000313" key="6">
    <source>
        <dbReference type="Proteomes" id="UP000287033"/>
    </source>
</evidence>
<dbReference type="Proteomes" id="UP000287033">
    <property type="component" value="Unassembled WGS sequence"/>
</dbReference>
<dbReference type="Pfam" id="PF08246">
    <property type="entry name" value="Inhibitor_I29"/>
    <property type="match status" value="1"/>
</dbReference>
<dbReference type="InterPro" id="IPR013128">
    <property type="entry name" value="Peptidase_C1A"/>
</dbReference>
<organism evidence="5 6">
    <name type="scientific">Chiloscyllium punctatum</name>
    <name type="common">Brownbanded bambooshark</name>
    <name type="synonym">Hemiscyllium punctatum</name>
    <dbReference type="NCBI Taxonomy" id="137246"/>
    <lineage>
        <taxon>Eukaryota</taxon>
        <taxon>Metazoa</taxon>
        <taxon>Chordata</taxon>
        <taxon>Craniata</taxon>
        <taxon>Vertebrata</taxon>
        <taxon>Chondrichthyes</taxon>
        <taxon>Elasmobranchii</taxon>
        <taxon>Galeomorphii</taxon>
        <taxon>Galeoidea</taxon>
        <taxon>Orectolobiformes</taxon>
        <taxon>Hemiscylliidae</taxon>
        <taxon>Chiloscyllium</taxon>
    </lineage>
</organism>
<dbReference type="InterPro" id="IPR039417">
    <property type="entry name" value="Peptidase_C1A_papain-like"/>
</dbReference>
<keyword evidence="6" id="KW-1185">Reference proteome</keyword>
<dbReference type="AlphaFoldDB" id="A0A401SXH6"/>
<gene>
    <name evidence="5" type="ORF">chiPu_0013516</name>
</gene>
<evidence type="ECO:0008006" key="7">
    <source>
        <dbReference type="Google" id="ProtNLM"/>
    </source>
</evidence>
<accession>A0A401SXH6</accession>
<dbReference type="SMART" id="SM00848">
    <property type="entry name" value="Inhibitor_I29"/>
    <property type="match status" value="1"/>
</dbReference>
<dbReference type="GO" id="GO:0008234">
    <property type="term" value="F:cysteine-type peptidase activity"/>
    <property type="evidence" value="ECO:0007669"/>
    <property type="project" value="InterPro"/>
</dbReference>
<dbReference type="InterPro" id="IPR000668">
    <property type="entry name" value="Peptidase_C1A_C"/>
</dbReference>
<evidence type="ECO:0000256" key="1">
    <source>
        <dbReference type="ARBA" id="ARBA00008455"/>
    </source>
</evidence>
<dbReference type="OrthoDB" id="10253408at2759"/>
<sequence length="332" mass="37410">MKVAKKLRNSANERFSNEWLHCVMSPTQYLMLELGLLMACPVITICALSTTPSSNRDWETWKTIHGKKYNSKKTEALRKGIWLQNLKKIKEHNEQQNSTFMMVMNSFGDLTRKEFAELFHIDERKAVPVNNQTREPMKARHFYRIPVSVDWRTAGYVTPPKNQGQCNSCWAFSATGVLEGQLFKKTGKLITLSEQNLIDCSRSHGAFGCNGGWSLNAFEYVYENGGIEAESTYAYTAKEGKSCKYNTSESVVSVSSYKTLPYGDEEALTRAVAEIGPIAVVIDAGLESWQFYSSGEDSTSFPANHDISNCNRQSDFNRCFKWHLGGGSMGPY</sequence>
<dbReference type="CDD" id="cd02248">
    <property type="entry name" value="Peptidase_C1A"/>
    <property type="match status" value="1"/>
</dbReference>
<keyword evidence="2" id="KW-1015">Disulfide bond</keyword>
<dbReference type="EMBL" id="BEZZ01000659">
    <property type="protein sequence ID" value="GCC35036.1"/>
    <property type="molecule type" value="Genomic_DNA"/>
</dbReference>
<proteinExistence type="inferred from homology"/>
<reference evidence="5 6" key="1">
    <citation type="journal article" date="2018" name="Nat. Ecol. Evol.">
        <title>Shark genomes provide insights into elasmobranch evolution and the origin of vertebrates.</title>
        <authorList>
            <person name="Hara Y"/>
            <person name="Yamaguchi K"/>
            <person name="Onimaru K"/>
            <person name="Kadota M"/>
            <person name="Koyanagi M"/>
            <person name="Keeley SD"/>
            <person name="Tatsumi K"/>
            <person name="Tanaka K"/>
            <person name="Motone F"/>
            <person name="Kageyama Y"/>
            <person name="Nozu R"/>
            <person name="Adachi N"/>
            <person name="Nishimura O"/>
            <person name="Nakagawa R"/>
            <person name="Tanegashima C"/>
            <person name="Kiyatake I"/>
            <person name="Matsumoto R"/>
            <person name="Murakumo K"/>
            <person name="Nishida K"/>
            <person name="Terakita A"/>
            <person name="Kuratani S"/>
            <person name="Sato K"/>
            <person name="Hyodo S Kuraku.S."/>
        </authorList>
    </citation>
    <scope>NUCLEOTIDE SEQUENCE [LARGE SCALE GENOMIC DNA]</scope>
</reference>
<evidence type="ECO:0000256" key="2">
    <source>
        <dbReference type="ARBA" id="ARBA00023157"/>
    </source>
</evidence>
<dbReference type="InterPro" id="IPR013201">
    <property type="entry name" value="Prot_inhib_I29"/>
</dbReference>
<dbReference type="Gene3D" id="3.90.70.10">
    <property type="entry name" value="Cysteine proteinases"/>
    <property type="match status" value="1"/>
</dbReference>
<evidence type="ECO:0000259" key="4">
    <source>
        <dbReference type="SMART" id="SM00848"/>
    </source>
</evidence>
<dbReference type="SUPFAM" id="SSF54001">
    <property type="entry name" value="Cysteine proteinases"/>
    <property type="match status" value="1"/>
</dbReference>
<feature type="domain" description="Peptidase C1A papain C-terminal" evidence="3">
    <location>
        <begin position="145"/>
        <end position="332"/>
    </location>
</feature>
<comment type="caution">
    <text evidence="5">The sequence shown here is derived from an EMBL/GenBank/DDBJ whole genome shotgun (WGS) entry which is preliminary data.</text>
</comment>
<dbReference type="SMART" id="SM00645">
    <property type="entry name" value="Pept_C1"/>
    <property type="match status" value="1"/>
</dbReference>
<protein>
    <recommendedName>
        <fullName evidence="7">Peptidase C1A papain C-terminal domain-containing protein</fullName>
    </recommendedName>
</protein>
<feature type="domain" description="Cathepsin propeptide inhibitor" evidence="4">
    <location>
        <begin position="58"/>
        <end position="115"/>
    </location>
</feature>
<dbReference type="GO" id="GO:0006508">
    <property type="term" value="P:proteolysis"/>
    <property type="evidence" value="ECO:0007669"/>
    <property type="project" value="InterPro"/>
</dbReference>
<dbReference type="FunFam" id="3.90.70.10:FF:000332">
    <property type="entry name" value="Cathepsin L1"/>
    <property type="match status" value="1"/>
</dbReference>
<dbReference type="Pfam" id="PF00112">
    <property type="entry name" value="Peptidase_C1"/>
    <property type="match status" value="1"/>
</dbReference>
<name>A0A401SXH6_CHIPU</name>
<comment type="similarity">
    <text evidence="1">Belongs to the peptidase C1 family.</text>
</comment>